<protein>
    <recommendedName>
        <fullName evidence="1">COMM domain-containing protein 5</fullName>
    </recommendedName>
</protein>
<keyword evidence="5" id="KW-1185">Reference proteome</keyword>
<reference evidence="5" key="1">
    <citation type="journal article" date="2023" name="Commun. Biol.">
        <title>Genome analysis of Parmales, the sister group of diatoms, reveals the evolutionary specialization of diatoms from phago-mixotrophs to photoautotrophs.</title>
        <authorList>
            <person name="Ban H."/>
            <person name="Sato S."/>
            <person name="Yoshikawa S."/>
            <person name="Yamada K."/>
            <person name="Nakamura Y."/>
            <person name="Ichinomiya M."/>
            <person name="Sato N."/>
            <person name="Blanc-Mathieu R."/>
            <person name="Endo H."/>
            <person name="Kuwata A."/>
            <person name="Ogata H."/>
        </authorList>
    </citation>
    <scope>NUCLEOTIDE SEQUENCE [LARGE SCALE GENOMIC DNA]</scope>
</reference>
<comment type="caution">
    <text evidence="4">The sequence shown here is derived from an EMBL/GenBank/DDBJ whole genome shotgun (WGS) entry which is preliminary data.</text>
</comment>
<dbReference type="InterPro" id="IPR017920">
    <property type="entry name" value="COMM"/>
</dbReference>
<dbReference type="Pfam" id="PF07258">
    <property type="entry name" value="COMM_domain"/>
    <property type="match status" value="1"/>
</dbReference>
<evidence type="ECO:0000256" key="1">
    <source>
        <dbReference type="ARBA" id="ARBA00016556"/>
    </source>
</evidence>
<evidence type="ECO:0000256" key="2">
    <source>
        <dbReference type="ARBA" id="ARBA00093452"/>
    </source>
</evidence>
<dbReference type="OrthoDB" id="203754at2759"/>
<organism evidence="4 5">
    <name type="scientific">Triparma columacea</name>
    <dbReference type="NCBI Taxonomy" id="722753"/>
    <lineage>
        <taxon>Eukaryota</taxon>
        <taxon>Sar</taxon>
        <taxon>Stramenopiles</taxon>
        <taxon>Ochrophyta</taxon>
        <taxon>Bolidophyceae</taxon>
        <taxon>Parmales</taxon>
        <taxon>Triparmaceae</taxon>
        <taxon>Triparma</taxon>
    </lineage>
</organism>
<dbReference type="EMBL" id="BRYA01000053">
    <property type="protein sequence ID" value="GMI35319.1"/>
    <property type="molecule type" value="Genomic_DNA"/>
</dbReference>
<comment type="similarity">
    <text evidence="2">Belongs to the COMM domain-containing protein 5 family.</text>
</comment>
<dbReference type="PROSITE" id="PS51269">
    <property type="entry name" value="COMM"/>
    <property type="match status" value="1"/>
</dbReference>
<dbReference type="PANTHER" id="PTHR15666">
    <property type="entry name" value="COMM DOMAIN CONTAINING PROTEIN 5"/>
    <property type="match status" value="1"/>
</dbReference>
<evidence type="ECO:0000259" key="3">
    <source>
        <dbReference type="PROSITE" id="PS51269"/>
    </source>
</evidence>
<proteinExistence type="inferred from homology"/>
<feature type="domain" description="COMM" evidence="3">
    <location>
        <begin position="168"/>
        <end position="232"/>
    </location>
</feature>
<dbReference type="InterPro" id="IPR037357">
    <property type="entry name" value="COMMD5"/>
</dbReference>
<dbReference type="PANTHER" id="PTHR15666:SF1">
    <property type="entry name" value="COMM DOMAIN-CONTAINING PROTEIN 5"/>
    <property type="match status" value="1"/>
</dbReference>
<dbReference type="AlphaFoldDB" id="A0A9W7L774"/>
<sequence length="255" mass="28277">MASSRWKKATTAVRIQNTALKVLSGVPHGIDGDTYFSPSIPRSVKSAVVLLQDTENMTEDKVKSALATVMSALSTCLSPLDSTLTIPALTSLSSTLSLSFFETSSLVTGLTLMVSTAIRNRTKLSVVKRDLAAMQVPPSTISLLTSHLRQSRLELQTSFARNKVRAPSLTSFRWRVDVAISTESLQKVFKPTILCEVNTDDGKSRTFEMPVDQFHHLRYEVAKVLRNMEEIERHPIMRLAFQADMEAFEKGDALE</sequence>
<dbReference type="GO" id="GO:0005634">
    <property type="term" value="C:nucleus"/>
    <property type="evidence" value="ECO:0007669"/>
    <property type="project" value="TreeGrafter"/>
</dbReference>
<gene>
    <name evidence="4" type="ORF">TrCOL_g3788</name>
</gene>
<dbReference type="Proteomes" id="UP001165065">
    <property type="component" value="Unassembled WGS sequence"/>
</dbReference>
<evidence type="ECO:0000313" key="5">
    <source>
        <dbReference type="Proteomes" id="UP001165065"/>
    </source>
</evidence>
<accession>A0A9W7L774</accession>
<evidence type="ECO:0000313" key="4">
    <source>
        <dbReference type="EMBL" id="GMI35319.1"/>
    </source>
</evidence>
<name>A0A9W7L774_9STRA</name>